<comment type="caution">
    <text evidence="5">The sequence shown here is derived from an EMBL/GenBank/DDBJ whole genome shotgun (WGS) entry which is preliminary data.</text>
</comment>
<feature type="domain" description="Transcription factor LuxR-like autoinducer-binding" evidence="4">
    <location>
        <begin position="14"/>
        <end position="141"/>
    </location>
</feature>
<dbReference type="EMBL" id="JACOQL010000001">
    <property type="protein sequence ID" value="MBC9245716.1"/>
    <property type="molecule type" value="Genomic_DNA"/>
</dbReference>
<evidence type="ECO:0000256" key="1">
    <source>
        <dbReference type="ARBA" id="ARBA00023015"/>
    </source>
</evidence>
<evidence type="ECO:0000256" key="3">
    <source>
        <dbReference type="ARBA" id="ARBA00023163"/>
    </source>
</evidence>
<dbReference type="InterPro" id="IPR005143">
    <property type="entry name" value="TF_LuxR_autoind-bd_dom"/>
</dbReference>
<reference evidence="5" key="1">
    <citation type="submission" date="2020-08" db="EMBL/GenBank/DDBJ databases">
        <title>Paracoccus amoyensis sp. nov., isolated from the surface seawater at coast of Xiamen, Fujian.</title>
        <authorList>
            <person name="Lyu L."/>
        </authorList>
    </citation>
    <scope>NUCLEOTIDE SEQUENCE</scope>
    <source>
        <strain evidence="5">11-3</strain>
    </source>
</reference>
<dbReference type="RefSeq" id="WP_187792115.1">
    <property type="nucleotide sequence ID" value="NZ_JACOQL010000001.1"/>
</dbReference>
<evidence type="ECO:0000313" key="6">
    <source>
        <dbReference type="Proteomes" id="UP000608594"/>
    </source>
</evidence>
<evidence type="ECO:0000259" key="4">
    <source>
        <dbReference type="Pfam" id="PF03472"/>
    </source>
</evidence>
<dbReference type="Proteomes" id="UP000608594">
    <property type="component" value="Unassembled WGS sequence"/>
</dbReference>
<evidence type="ECO:0000256" key="2">
    <source>
        <dbReference type="ARBA" id="ARBA00023125"/>
    </source>
</evidence>
<dbReference type="Gene3D" id="3.30.450.80">
    <property type="entry name" value="Transcription factor LuxR-like, autoinducer-binding domain"/>
    <property type="match status" value="1"/>
</dbReference>
<keyword evidence="6" id="KW-1185">Reference proteome</keyword>
<dbReference type="SUPFAM" id="SSF75516">
    <property type="entry name" value="Pheromone-binding domain of LuxR-like quorum-sensing transcription factors"/>
    <property type="match status" value="1"/>
</dbReference>
<proteinExistence type="predicted"/>
<dbReference type="InterPro" id="IPR036693">
    <property type="entry name" value="TF_LuxR_autoind-bd_dom_sf"/>
</dbReference>
<dbReference type="GO" id="GO:0003677">
    <property type="term" value="F:DNA binding"/>
    <property type="evidence" value="ECO:0007669"/>
    <property type="project" value="UniProtKB-KW"/>
</dbReference>
<sequence length="152" mass="17123">MAPHISRLIDAVTVEDVQKCLFEAMASFGFQHTLYAARYLLELPTTVIHEELEVWSNFPDSFVSTLTSQKMLQVSYWAQWALLNVGFITTEEITRLHGPDTLSDFARDKGFSGGILFSLKGKVLRSNGAVWLNPGQDATTEQTITLWDKKQP</sequence>
<accession>A0A926GC58</accession>
<name>A0A926GC58_9RHOB</name>
<keyword evidence="1" id="KW-0805">Transcription regulation</keyword>
<keyword evidence="2" id="KW-0238">DNA-binding</keyword>
<keyword evidence="3" id="KW-0804">Transcription</keyword>
<dbReference type="AlphaFoldDB" id="A0A926GC58"/>
<protein>
    <submittedName>
        <fullName evidence="5">Autoinducer binding domain-containing protein</fullName>
    </submittedName>
</protein>
<gene>
    <name evidence="5" type="ORF">H4P12_03075</name>
</gene>
<evidence type="ECO:0000313" key="5">
    <source>
        <dbReference type="EMBL" id="MBC9245716.1"/>
    </source>
</evidence>
<dbReference type="Pfam" id="PF03472">
    <property type="entry name" value="Autoind_bind"/>
    <property type="match status" value="1"/>
</dbReference>
<organism evidence="5 6">
    <name type="scientific">Paracoccus amoyensis</name>
    <dbReference type="NCBI Taxonomy" id="2760093"/>
    <lineage>
        <taxon>Bacteria</taxon>
        <taxon>Pseudomonadati</taxon>
        <taxon>Pseudomonadota</taxon>
        <taxon>Alphaproteobacteria</taxon>
        <taxon>Rhodobacterales</taxon>
        <taxon>Paracoccaceae</taxon>
        <taxon>Paracoccus</taxon>
    </lineage>
</organism>